<keyword evidence="2" id="KW-1133">Transmembrane helix</keyword>
<dbReference type="AlphaFoldDB" id="A0A5A7TA95"/>
<name>A0A5A7TA95_CUCMM</name>
<dbReference type="Proteomes" id="UP000321393">
    <property type="component" value="Unassembled WGS sequence"/>
</dbReference>
<sequence>MRLLHSSSSSQTQTLVVVLLRPPHQPRYSSDYVSLAGSRSSRVAYDDVVRLLFTAHFLSRSPFAASPPSSLLVFLMVALFVFNLFLFGIVSRGGSRIACKVALLEGVGTKNFEEGTSSNPFDEETSSRQSNEEDDMFGMLNDLQGPIEHEEETEDGRLEDEMSMNVGIDIDEDRTNKTSFFCNCKVVQVIQNKRIWDVLEVDDVENKHINILEVIVSHQVDDHIEDDTMCRMDVDHMIVERPVVRHLTDDFIDDNQMLELQSQLTLEGSKSKSGDEICYPMLGRRPGYLKGLGWGPKPKARKTTNASSSTTSCSSSTQKEIELQSKLNKALE</sequence>
<dbReference type="OrthoDB" id="1618311at2759"/>
<protein>
    <submittedName>
        <fullName evidence="3">GDSL esterase/lipase</fullName>
    </submittedName>
</protein>
<organism evidence="3 4">
    <name type="scientific">Cucumis melo var. makuwa</name>
    <name type="common">Oriental melon</name>
    <dbReference type="NCBI Taxonomy" id="1194695"/>
    <lineage>
        <taxon>Eukaryota</taxon>
        <taxon>Viridiplantae</taxon>
        <taxon>Streptophyta</taxon>
        <taxon>Embryophyta</taxon>
        <taxon>Tracheophyta</taxon>
        <taxon>Spermatophyta</taxon>
        <taxon>Magnoliopsida</taxon>
        <taxon>eudicotyledons</taxon>
        <taxon>Gunneridae</taxon>
        <taxon>Pentapetalae</taxon>
        <taxon>rosids</taxon>
        <taxon>fabids</taxon>
        <taxon>Cucurbitales</taxon>
        <taxon>Cucurbitaceae</taxon>
        <taxon>Benincaseae</taxon>
        <taxon>Cucumis</taxon>
    </lineage>
</organism>
<reference evidence="3 4" key="1">
    <citation type="submission" date="2019-08" db="EMBL/GenBank/DDBJ databases">
        <title>Draft genome sequences of two oriental melons (Cucumis melo L. var makuwa).</title>
        <authorList>
            <person name="Kwon S.-Y."/>
        </authorList>
    </citation>
    <scope>NUCLEOTIDE SEQUENCE [LARGE SCALE GENOMIC DNA]</scope>
    <source>
        <strain evidence="4">cv. SW 3</strain>
        <tissue evidence="3">Leaf</tissue>
    </source>
</reference>
<evidence type="ECO:0000313" key="4">
    <source>
        <dbReference type="Proteomes" id="UP000321393"/>
    </source>
</evidence>
<evidence type="ECO:0000313" key="3">
    <source>
        <dbReference type="EMBL" id="KAA0040404.1"/>
    </source>
</evidence>
<feature type="transmembrane region" description="Helical" evidence="2">
    <location>
        <begin position="71"/>
        <end position="90"/>
    </location>
</feature>
<feature type="region of interest" description="Disordered" evidence="1">
    <location>
        <begin position="290"/>
        <end position="332"/>
    </location>
</feature>
<keyword evidence="2" id="KW-0472">Membrane</keyword>
<gene>
    <name evidence="3" type="ORF">E6C27_scaffold35G00180</name>
</gene>
<feature type="compositionally biased region" description="Low complexity" evidence="1">
    <location>
        <begin position="303"/>
        <end position="317"/>
    </location>
</feature>
<dbReference type="EMBL" id="SSTE01017387">
    <property type="protein sequence ID" value="KAA0040404.1"/>
    <property type="molecule type" value="Genomic_DNA"/>
</dbReference>
<comment type="caution">
    <text evidence="3">The sequence shown here is derived from an EMBL/GenBank/DDBJ whole genome shotgun (WGS) entry which is preliminary data.</text>
</comment>
<evidence type="ECO:0000256" key="1">
    <source>
        <dbReference type="SAM" id="MobiDB-lite"/>
    </source>
</evidence>
<feature type="region of interest" description="Disordered" evidence="1">
    <location>
        <begin position="114"/>
        <end position="139"/>
    </location>
</feature>
<evidence type="ECO:0000256" key="2">
    <source>
        <dbReference type="SAM" id="Phobius"/>
    </source>
</evidence>
<feature type="compositionally biased region" description="Basic and acidic residues" evidence="1">
    <location>
        <begin position="319"/>
        <end position="332"/>
    </location>
</feature>
<accession>A0A5A7TA95</accession>
<keyword evidence="2" id="KW-0812">Transmembrane</keyword>
<proteinExistence type="predicted"/>